<proteinExistence type="predicted"/>
<organism evidence="2 3">
    <name type="scientific">Streptomyces luteolifulvus</name>
    <dbReference type="NCBI Taxonomy" id="2615112"/>
    <lineage>
        <taxon>Bacteria</taxon>
        <taxon>Bacillati</taxon>
        <taxon>Actinomycetota</taxon>
        <taxon>Actinomycetes</taxon>
        <taxon>Kitasatosporales</taxon>
        <taxon>Streptomycetaceae</taxon>
        <taxon>Streptomyces</taxon>
    </lineage>
</organism>
<feature type="transmembrane region" description="Helical" evidence="1">
    <location>
        <begin position="72"/>
        <end position="88"/>
    </location>
</feature>
<dbReference type="RefSeq" id="WP_150950520.1">
    <property type="nucleotide sequence ID" value="NZ_VZRB01000013.1"/>
</dbReference>
<evidence type="ECO:0000313" key="3">
    <source>
        <dbReference type="Proteomes" id="UP000442707"/>
    </source>
</evidence>
<name>A0A6H9UY36_9ACTN</name>
<dbReference type="EMBL" id="VZRB01000013">
    <property type="protein sequence ID" value="KAB1145047.1"/>
    <property type="molecule type" value="Genomic_DNA"/>
</dbReference>
<gene>
    <name evidence="2" type="ORF">F7R91_20475</name>
</gene>
<sequence>MISDRRREAVSLGPGIRAHHILWPPSFGGAPLGARVCANALAALVFLTALVQTYLCFYWQDDGQVDDSRYEDLWFSALMMAVPILLMRRRLAHALGDRRGVWPGLVAAAAWISSVLVTSLVLMAVGLTGHETYCSAGSIPPEHPLSDSVLPTAVLGALAAGSAVSWTVWVVSRRRVRPASLYRVWLTTITVTVVVSLAPWLRAAETCRTGA</sequence>
<dbReference type="AlphaFoldDB" id="A0A6H9UY36"/>
<feature type="transmembrane region" description="Helical" evidence="1">
    <location>
        <begin position="181"/>
        <end position="201"/>
    </location>
</feature>
<dbReference type="Proteomes" id="UP000442707">
    <property type="component" value="Unassembled WGS sequence"/>
</dbReference>
<feature type="transmembrane region" description="Helical" evidence="1">
    <location>
        <begin position="36"/>
        <end position="60"/>
    </location>
</feature>
<keyword evidence="3" id="KW-1185">Reference proteome</keyword>
<comment type="caution">
    <text evidence="2">The sequence shown here is derived from an EMBL/GenBank/DDBJ whole genome shotgun (WGS) entry which is preliminary data.</text>
</comment>
<reference evidence="2 3" key="1">
    <citation type="submission" date="2019-09" db="EMBL/GenBank/DDBJ databases">
        <title>Screening of Novel Bioactive Compounds from Soil-Associated.</title>
        <authorList>
            <person name="Zhao S."/>
        </authorList>
    </citation>
    <scope>NUCLEOTIDE SEQUENCE [LARGE SCALE GENOMIC DNA]</scope>
    <source>
        <strain evidence="2 3">HIT-DPA4</strain>
    </source>
</reference>
<keyword evidence="1" id="KW-0472">Membrane</keyword>
<protein>
    <submittedName>
        <fullName evidence="2">Uncharacterized protein</fullName>
    </submittedName>
</protein>
<accession>A0A6H9UY36</accession>
<feature type="transmembrane region" description="Helical" evidence="1">
    <location>
        <begin position="148"/>
        <end position="169"/>
    </location>
</feature>
<evidence type="ECO:0000256" key="1">
    <source>
        <dbReference type="SAM" id="Phobius"/>
    </source>
</evidence>
<evidence type="ECO:0000313" key="2">
    <source>
        <dbReference type="EMBL" id="KAB1145047.1"/>
    </source>
</evidence>
<feature type="transmembrane region" description="Helical" evidence="1">
    <location>
        <begin position="100"/>
        <end position="128"/>
    </location>
</feature>
<keyword evidence="1" id="KW-0812">Transmembrane</keyword>
<keyword evidence="1" id="KW-1133">Transmembrane helix</keyword>